<dbReference type="Pfam" id="PF13578">
    <property type="entry name" value="Methyltransf_24"/>
    <property type="match status" value="1"/>
</dbReference>
<dbReference type="Gene3D" id="3.40.50.150">
    <property type="entry name" value="Vaccinia Virus protein VP39"/>
    <property type="match status" value="1"/>
</dbReference>
<accession>A0A383BNZ3</accession>
<evidence type="ECO:0008006" key="2">
    <source>
        <dbReference type="Google" id="ProtNLM"/>
    </source>
</evidence>
<feature type="non-terminal residue" evidence="1">
    <location>
        <position position="1"/>
    </location>
</feature>
<proteinExistence type="predicted"/>
<gene>
    <name evidence="1" type="ORF">METZ01_LOCUS474486</name>
</gene>
<dbReference type="EMBL" id="UINC01202021">
    <property type="protein sequence ID" value="SVE21632.1"/>
    <property type="molecule type" value="Genomic_DNA"/>
</dbReference>
<name>A0A383BNZ3_9ZZZZ</name>
<evidence type="ECO:0000313" key="1">
    <source>
        <dbReference type="EMBL" id="SVE21632.1"/>
    </source>
</evidence>
<sequence length="83" mass="9708">YIDADHSYDGVIQDLELWIPKIKEGGIICGHDFIKDGEHYDIDGKLIGQFGVQKAVIEYSERYNWDLHITKNDDFPSWFAFTR</sequence>
<dbReference type="InterPro" id="IPR029063">
    <property type="entry name" value="SAM-dependent_MTases_sf"/>
</dbReference>
<organism evidence="1">
    <name type="scientific">marine metagenome</name>
    <dbReference type="NCBI Taxonomy" id="408172"/>
    <lineage>
        <taxon>unclassified sequences</taxon>
        <taxon>metagenomes</taxon>
        <taxon>ecological metagenomes</taxon>
    </lineage>
</organism>
<reference evidence="1" key="1">
    <citation type="submission" date="2018-05" db="EMBL/GenBank/DDBJ databases">
        <authorList>
            <person name="Lanie J.A."/>
            <person name="Ng W.-L."/>
            <person name="Kazmierczak K.M."/>
            <person name="Andrzejewski T.M."/>
            <person name="Davidsen T.M."/>
            <person name="Wayne K.J."/>
            <person name="Tettelin H."/>
            <person name="Glass J.I."/>
            <person name="Rusch D."/>
            <person name="Podicherti R."/>
            <person name="Tsui H.-C.T."/>
            <person name="Winkler M.E."/>
        </authorList>
    </citation>
    <scope>NUCLEOTIDE SEQUENCE</scope>
</reference>
<protein>
    <recommendedName>
        <fullName evidence="2">Class I SAM-dependent methyltransferase</fullName>
    </recommendedName>
</protein>
<dbReference type="AlphaFoldDB" id="A0A383BNZ3"/>